<evidence type="ECO:0000313" key="2">
    <source>
        <dbReference type="EMBL" id="NDW17281.1"/>
    </source>
</evidence>
<dbReference type="InterPro" id="IPR056100">
    <property type="entry name" value="DUF7683"/>
</dbReference>
<evidence type="ECO:0000313" key="3">
    <source>
        <dbReference type="Proteomes" id="UP000471381"/>
    </source>
</evidence>
<dbReference type="Proteomes" id="UP000471381">
    <property type="component" value="Unassembled WGS sequence"/>
</dbReference>
<comment type="caution">
    <text evidence="2">The sequence shown here is derived from an EMBL/GenBank/DDBJ whole genome shotgun (WGS) entry which is preliminary data.</text>
</comment>
<dbReference type="AlphaFoldDB" id="A0A6N9TJG8"/>
<organism evidence="2 3">
    <name type="scientific">Alteromonas genovensis</name>
    <dbReference type="NCBI Taxonomy" id="471225"/>
    <lineage>
        <taxon>Bacteria</taxon>
        <taxon>Pseudomonadati</taxon>
        <taxon>Pseudomonadota</taxon>
        <taxon>Gammaproteobacteria</taxon>
        <taxon>Alteromonadales</taxon>
        <taxon>Alteromonadaceae</taxon>
        <taxon>Alteromonas/Salinimonas group</taxon>
        <taxon>Alteromonas</taxon>
    </lineage>
</organism>
<feature type="domain" description="DUF7683" evidence="1">
    <location>
        <begin position="9"/>
        <end position="83"/>
    </location>
</feature>
<dbReference type="EMBL" id="JAAAWO010000023">
    <property type="protein sequence ID" value="NDW17281.1"/>
    <property type="molecule type" value="Genomic_DNA"/>
</dbReference>
<reference evidence="2 3" key="1">
    <citation type="submission" date="2020-01" db="EMBL/GenBank/DDBJ databases">
        <title>Genomes of bacteria type strains.</title>
        <authorList>
            <person name="Chen J."/>
            <person name="Zhu S."/>
            <person name="Yang J."/>
        </authorList>
    </citation>
    <scope>NUCLEOTIDE SEQUENCE [LARGE SCALE GENOMIC DNA]</scope>
    <source>
        <strain evidence="2 3">LMG 24078</strain>
    </source>
</reference>
<evidence type="ECO:0000259" key="1">
    <source>
        <dbReference type="Pfam" id="PF24731"/>
    </source>
</evidence>
<proteinExistence type="predicted"/>
<gene>
    <name evidence="2" type="ORF">GTQ48_17355</name>
</gene>
<keyword evidence="3" id="KW-1185">Reference proteome</keyword>
<protein>
    <recommendedName>
        <fullName evidence="1">DUF7683 domain-containing protein</fullName>
    </recommendedName>
</protein>
<sequence>MIDFKYKVRRYIAEYSEETEELIAEHELIDFDLNKFKIEFGEINPEQPMFGCYPISPSNISFLEKYLGNELKWDFQKSSFFVEARAI</sequence>
<name>A0A6N9TJG8_9ALTE</name>
<accession>A0A6N9TJG8</accession>
<dbReference type="Pfam" id="PF24731">
    <property type="entry name" value="DUF7683"/>
    <property type="match status" value="1"/>
</dbReference>